<dbReference type="InterPro" id="IPR050319">
    <property type="entry name" value="ABC_transp_ATP-bind"/>
</dbReference>
<sequence>MTLLSVEHLRIALPAGADRSHALYDLSLQLNSGECLCVVGESGSGKSMLAKALLRQLPDPLKVESGRLVFRDEDLAGRSEEAMRELRGRDISMVFQEPMSALNPLLRVGEQIDETLRAHGVASARVRRQRVVDLLGYVGLPEPERLRLAYPFELSGGQRQRVVIAMALAFDPALLIADEPTSALDVTTQAQILDLLRKIQQDKGMALLFITHDFAVVEAIADRVLVLEKGRVVEQGTAPAVLRVPRENYTRQLLAAVSAQPLVPRTPVAGPVVLKAEALGKVFSSRSGWWGRRTTQALDAVQLQLREGETLGIVGESGSGKSTLGRCLVRLLRADSGRIEWLGREVAGLSEGRLRPLRSEVQMIFQDPFASLNPRQTVGQIVMTGPLVQGVSRVDAERRARELLELVGLPAAAFERFPHEFSGGQRQRIGIARALAVEPKVLIADECVSALDALVQVQILELLESLQRRLKLSIVFITHDLRVAARLCDRIAVMHRGRVVEQGETGALFADARHPYTRELLMAEAI</sequence>
<dbReference type="InterPro" id="IPR003439">
    <property type="entry name" value="ABC_transporter-like_ATP-bd"/>
</dbReference>
<comment type="caution">
    <text evidence="10">The sequence shown here is derived from an EMBL/GenBank/DDBJ whole genome shotgun (WGS) entry which is preliminary data.</text>
</comment>
<protein>
    <recommendedName>
        <fullName evidence="5">ABC-type dipeptide transporter</fullName>
        <ecNumber evidence="5">7.4.2.9</ecNumber>
    </recommendedName>
</protein>
<dbReference type="InterPro" id="IPR003593">
    <property type="entry name" value="AAA+_ATPase"/>
</dbReference>
<evidence type="ECO:0000256" key="1">
    <source>
        <dbReference type="ARBA" id="ARBA00005417"/>
    </source>
</evidence>
<proteinExistence type="inferred from homology"/>
<dbReference type="GO" id="GO:0015833">
    <property type="term" value="P:peptide transport"/>
    <property type="evidence" value="ECO:0007669"/>
    <property type="project" value="InterPro"/>
</dbReference>
<evidence type="ECO:0000256" key="4">
    <source>
        <dbReference type="ARBA" id="ARBA00022840"/>
    </source>
</evidence>
<evidence type="ECO:0000256" key="5">
    <source>
        <dbReference type="ARBA" id="ARBA00038852"/>
    </source>
</evidence>
<feature type="domain" description="ABC transporter" evidence="9">
    <location>
        <begin position="4"/>
        <end position="254"/>
    </location>
</feature>
<dbReference type="InterPro" id="IPR017871">
    <property type="entry name" value="ABC_transporter-like_CS"/>
</dbReference>
<dbReference type="NCBIfam" id="NF008453">
    <property type="entry name" value="PRK11308.1"/>
    <property type="match status" value="2"/>
</dbReference>
<dbReference type="RefSeq" id="WP_177080063.1">
    <property type="nucleotide sequence ID" value="NZ_JACARG010000105.1"/>
</dbReference>
<comment type="similarity">
    <text evidence="1">Belongs to the ABC transporter superfamily.</text>
</comment>
<dbReference type="PROSITE" id="PS50893">
    <property type="entry name" value="ABC_TRANSPORTER_2"/>
    <property type="match status" value="2"/>
</dbReference>
<accession>A0A7Y8EMW2</accession>
<dbReference type="Proteomes" id="UP000531950">
    <property type="component" value="Unassembled WGS sequence"/>
</dbReference>
<organism evidence="10 11">
    <name type="scientific">Pseudomonas yamanorum</name>
    <dbReference type="NCBI Taxonomy" id="515393"/>
    <lineage>
        <taxon>Bacteria</taxon>
        <taxon>Pseudomonadati</taxon>
        <taxon>Pseudomonadota</taxon>
        <taxon>Gammaproteobacteria</taxon>
        <taxon>Pseudomonadales</taxon>
        <taxon>Pseudomonadaceae</taxon>
        <taxon>Pseudomonas</taxon>
    </lineage>
</organism>
<keyword evidence="4 10" id="KW-0067">ATP-binding</keyword>
<dbReference type="InterPro" id="IPR027417">
    <property type="entry name" value="P-loop_NTPase"/>
</dbReference>
<gene>
    <name evidence="10" type="ORF">HX822_32130</name>
</gene>
<dbReference type="AlphaFoldDB" id="A0A7Y8EMW2"/>
<evidence type="ECO:0000259" key="9">
    <source>
        <dbReference type="PROSITE" id="PS50893"/>
    </source>
</evidence>
<dbReference type="GO" id="GO:0055085">
    <property type="term" value="P:transmembrane transport"/>
    <property type="evidence" value="ECO:0007669"/>
    <property type="project" value="UniProtKB-ARBA"/>
</dbReference>
<comment type="catalytic activity">
    <reaction evidence="6">
        <text>a dipeptide(out) + ATP + H2O = a dipeptide(in) + ADP + phosphate + H(+)</text>
        <dbReference type="Rhea" id="RHEA:23120"/>
        <dbReference type="ChEBI" id="CHEBI:15377"/>
        <dbReference type="ChEBI" id="CHEBI:15378"/>
        <dbReference type="ChEBI" id="CHEBI:30616"/>
        <dbReference type="ChEBI" id="CHEBI:43474"/>
        <dbReference type="ChEBI" id="CHEBI:90799"/>
        <dbReference type="ChEBI" id="CHEBI:456216"/>
        <dbReference type="EC" id="7.4.2.9"/>
    </reaction>
</comment>
<name>A0A7Y8EMW2_9PSED</name>
<dbReference type="GO" id="GO:0005524">
    <property type="term" value="F:ATP binding"/>
    <property type="evidence" value="ECO:0007669"/>
    <property type="project" value="UniProtKB-KW"/>
</dbReference>
<evidence type="ECO:0000313" key="11">
    <source>
        <dbReference type="Proteomes" id="UP000531950"/>
    </source>
</evidence>
<keyword evidence="2" id="KW-0813">Transport</keyword>
<dbReference type="Pfam" id="PF00005">
    <property type="entry name" value="ABC_tran"/>
    <property type="match status" value="2"/>
</dbReference>
<feature type="domain" description="ABC transporter" evidence="9">
    <location>
        <begin position="274"/>
        <end position="521"/>
    </location>
</feature>
<evidence type="ECO:0000256" key="2">
    <source>
        <dbReference type="ARBA" id="ARBA00022448"/>
    </source>
</evidence>
<dbReference type="CDD" id="cd03257">
    <property type="entry name" value="ABC_NikE_OppD_transporters"/>
    <property type="match status" value="2"/>
</dbReference>
<comment type="subunit">
    <text evidence="8">The complex is composed of two ATP-binding proteins (DppD and DppF), two transmembrane proteins (DppB and DppC) and a solute-binding protein (DppA1-A5). Five orthologous SBPs (DppA1-A5) are present in P.aeruginosa, which increases the substrate specificity of the DppBCDF transporter.</text>
</comment>
<dbReference type="PROSITE" id="PS00211">
    <property type="entry name" value="ABC_TRANSPORTER_1"/>
    <property type="match status" value="2"/>
</dbReference>
<evidence type="ECO:0000256" key="3">
    <source>
        <dbReference type="ARBA" id="ARBA00022741"/>
    </source>
</evidence>
<dbReference type="PANTHER" id="PTHR43776">
    <property type="entry name" value="TRANSPORT ATP-BINDING PROTEIN"/>
    <property type="match status" value="1"/>
</dbReference>
<dbReference type="SMART" id="SM00382">
    <property type="entry name" value="AAA"/>
    <property type="match status" value="2"/>
</dbReference>
<dbReference type="Gene3D" id="3.40.50.300">
    <property type="entry name" value="P-loop containing nucleotide triphosphate hydrolases"/>
    <property type="match status" value="2"/>
</dbReference>
<dbReference type="FunFam" id="3.40.50.300:FF:000016">
    <property type="entry name" value="Oligopeptide ABC transporter ATP-binding component"/>
    <property type="match status" value="1"/>
</dbReference>
<dbReference type="PANTHER" id="PTHR43776:SF7">
    <property type="entry name" value="D,D-DIPEPTIDE TRANSPORT ATP-BINDING PROTEIN DDPF-RELATED"/>
    <property type="match status" value="1"/>
</dbReference>
<dbReference type="EC" id="7.4.2.9" evidence="5"/>
<evidence type="ECO:0000256" key="7">
    <source>
        <dbReference type="ARBA" id="ARBA00058018"/>
    </source>
</evidence>
<dbReference type="Pfam" id="PF08352">
    <property type="entry name" value="oligo_HPY"/>
    <property type="match status" value="1"/>
</dbReference>
<dbReference type="GO" id="GO:0016887">
    <property type="term" value="F:ATP hydrolysis activity"/>
    <property type="evidence" value="ECO:0007669"/>
    <property type="project" value="InterPro"/>
</dbReference>
<keyword evidence="3" id="KW-0547">Nucleotide-binding</keyword>
<evidence type="ECO:0000256" key="8">
    <source>
        <dbReference type="ARBA" id="ARBA00065473"/>
    </source>
</evidence>
<reference evidence="10 11" key="1">
    <citation type="submission" date="2020-04" db="EMBL/GenBank/DDBJ databases">
        <title>Molecular characterization of pseudomonads from Agaricus bisporus reveal novel blotch 2 pathogens in Western Europe.</title>
        <authorList>
            <person name="Taparia T."/>
            <person name="Krijger M."/>
            <person name="Haynes E."/>
            <person name="Elpinstone J.G."/>
            <person name="Noble R."/>
            <person name="Van Der Wolf J."/>
        </authorList>
    </citation>
    <scope>NUCLEOTIDE SEQUENCE [LARGE SCALE GENOMIC DNA]</scope>
    <source>
        <strain evidence="10 11">IPO3782</strain>
    </source>
</reference>
<dbReference type="NCBIfam" id="NF007739">
    <property type="entry name" value="PRK10419.1"/>
    <property type="match status" value="2"/>
</dbReference>
<dbReference type="InterPro" id="IPR013563">
    <property type="entry name" value="Oligopep_ABC_C"/>
</dbReference>
<dbReference type="SUPFAM" id="SSF52540">
    <property type="entry name" value="P-loop containing nucleoside triphosphate hydrolases"/>
    <property type="match status" value="2"/>
</dbReference>
<evidence type="ECO:0000256" key="6">
    <source>
        <dbReference type="ARBA" id="ARBA00047356"/>
    </source>
</evidence>
<evidence type="ECO:0000313" key="10">
    <source>
        <dbReference type="EMBL" id="NWE17602.1"/>
    </source>
</evidence>
<comment type="function">
    <text evidence="7">Part of the ABC transporter DppABCDF involved in the uptake of various di/tripeptides. Is also involved in the uptake of phaseolotoxin, a toxic tripeptide inhibiting the enzyme ornithine carbamoyltransferase. Responsible for energy coupling to the transport system.</text>
</comment>
<dbReference type="EMBL" id="JACARG010000105">
    <property type="protein sequence ID" value="NWE17602.1"/>
    <property type="molecule type" value="Genomic_DNA"/>
</dbReference>